<accession>A0A9J6CAH9</accession>
<dbReference type="InterPro" id="IPR000219">
    <property type="entry name" value="DH_dom"/>
</dbReference>
<dbReference type="AlphaFoldDB" id="A0A9J6CAH9"/>
<dbReference type="EMBL" id="JADBJN010000002">
    <property type="protein sequence ID" value="KAG5678999.1"/>
    <property type="molecule type" value="Genomic_DNA"/>
</dbReference>
<dbReference type="PANTHER" id="PTHR22826:SF106">
    <property type="entry name" value="TRIO, ISOFORM A"/>
    <property type="match status" value="1"/>
</dbReference>
<evidence type="ECO:0000259" key="3">
    <source>
        <dbReference type="PROSITE" id="PS50010"/>
    </source>
</evidence>
<evidence type="ECO:0000313" key="4">
    <source>
        <dbReference type="EMBL" id="KAG5678999.1"/>
    </source>
</evidence>
<dbReference type="GO" id="GO:0019898">
    <property type="term" value="C:extrinsic component of membrane"/>
    <property type="evidence" value="ECO:0007669"/>
    <property type="project" value="TreeGrafter"/>
</dbReference>
<keyword evidence="5" id="KW-1185">Reference proteome</keyword>
<dbReference type="SMART" id="SM00233">
    <property type="entry name" value="PH"/>
    <property type="match status" value="1"/>
</dbReference>
<dbReference type="Proteomes" id="UP001107558">
    <property type="component" value="Chromosome 2"/>
</dbReference>
<dbReference type="Gene3D" id="2.30.29.30">
    <property type="entry name" value="Pleckstrin-homology domain (PH domain)/Phosphotyrosine-binding domain (PTB)"/>
    <property type="match status" value="1"/>
</dbReference>
<name>A0A9J6CAH9_POLVA</name>
<protein>
    <recommendedName>
        <fullName evidence="3">DH domain-containing protein</fullName>
    </recommendedName>
</protein>
<dbReference type="SMART" id="SM00325">
    <property type="entry name" value="RhoGEF"/>
    <property type="match status" value="1"/>
</dbReference>
<dbReference type="InterPro" id="IPR055251">
    <property type="entry name" value="SOS1_NGEF_PH"/>
</dbReference>
<dbReference type="GO" id="GO:0005737">
    <property type="term" value="C:cytoplasm"/>
    <property type="evidence" value="ECO:0007669"/>
    <property type="project" value="TreeGrafter"/>
</dbReference>
<dbReference type="Gene3D" id="1.20.900.10">
    <property type="entry name" value="Dbl homology (DH) domain"/>
    <property type="match status" value="1"/>
</dbReference>
<proteinExistence type="predicted"/>
<organism evidence="4 5">
    <name type="scientific">Polypedilum vanderplanki</name>
    <name type="common">Sleeping chironomid midge</name>
    <dbReference type="NCBI Taxonomy" id="319348"/>
    <lineage>
        <taxon>Eukaryota</taxon>
        <taxon>Metazoa</taxon>
        <taxon>Ecdysozoa</taxon>
        <taxon>Arthropoda</taxon>
        <taxon>Hexapoda</taxon>
        <taxon>Insecta</taxon>
        <taxon>Pterygota</taxon>
        <taxon>Neoptera</taxon>
        <taxon>Endopterygota</taxon>
        <taxon>Diptera</taxon>
        <taxon>Nematocera</taxon>
        <taxon>Chironomoidea</taxon>
        <taxon>Chironomidae</taxon>
        <taxon>Chironominae</taxon>
        <taxon>Polypedilum</taxon>
        <taxon>Polypedilum</taxon>
    </lineage>
</organism>
<dbReference type="PROSITE" id="PS50010">
    <property type="entry name" value="DH_2"/>
    <property type="match status" value="1"/>
</dbReference>
<sequence>MSRTTLRKLKHFLSMDNISKFNNRRFENSDESTQSDSSEDENTTSQNQTCRIEAKISPETFKRWRDNALNELINSEESYVEYLGMIVNGYLVEIENQNSEIKKPEELKGDQMKLVFKNIDQIYEWHKNTFFKALQNSLENLCELENVLKLCNQKLHMYVAYCRNKHISEHIVKRHEEYFNKIRQKLNHKLLLSDLLIMPVQRIMKYELLIKDILKHTKRAGLEDEAISLEKCLEIIKIVPKEINNMMILKRMANCEGFIQKTDKIIMHGTLCCIEFNQRYHRARTLQKPKDLKVFLFQQVIIFCDIIGKNSRFIEPTYNYKSHIQVNKLSIEESENFGLKKNLLLKSTDPKRSNVGFFCISPTKEKHQEWFNAINNQLESLNKFCDVLGNPLGFGKNEKRKSC</sequence>
<comment type="caution">
    <text evidence="4">The sequence shown here is derived from an EMBL/GenBank/DDBJ whole genome shotgun (WGS) entry which is preliminary data.</text>
</comment>
<evidence type="ECO:0000313" key="5">
    <source>
        <dbReference type="Proteomes" id="UP001107558"/>
    </source>
</evidence>
<keyword evidence="1" id="KW-0344">Guanine-nucleotide releasing factor</keyword>
<dbReference type="InterPro" id="IPR035899">
    <property type="entry name" value="DBL_dom_sf"/>
</dbReference>
<dbReference type="CDD" id="cd00160">
    <property type="entry name" value="RhoGEF"/>
    <property type="match status" value="1"/>
</dbReference>
<dbReference type="PROSITE" id="PS00741">
    <property type="entry name" value="DH_1"/>
    <property type="match status" value="1"/>
</dbReference>
<feature type="domain" description="DH" evidence="3">
    <location>
        <begin position="64"/>
        <end position="246"/>
    </location>
</feature>
<feature type="region of interest" description="Disordered" evidence="2">
    <location>
        <begin position="23"/>
        <end position="48"/>
    </location>
</feature>
<dbReference type="PANTHER" id="PTHR22826">
    <property type="entry name" value="RHO GUANINE EXCHANGE FACTOR-RELATED"/>
    <property type="match status" value="1"/>
</dbReference>
<reference evidence="4" key="1">
    <citation type="submission" date="2021-03" db="EMBL/GenBank/DDBJ databases">
        <title>Chromosome level genome of the anhydrobiotic midge Polypedilum vanderplanki.</title>
        <authorList>
            <person name="Yoshida Y."/>
            <person name="Kikawada T."/>
            <person name="Gusev O."/>
        </authorList>
    </citation>
    <scope>NUCLEOTIDE SEQUENCE</scope>
    <source>
        <strain evidence="4">NIAS01</strain>
        <tissue evidence="4">Whole body or cell culture</tissue>
    </source>
</reference>
<dbReference type="GO" id="GO:0005085">
    <property type="term" value="F:guanyl-nucleotide exchange factor activity"/>
    <property type="evidence" value="ECO:0007669"/>
    <property type="project" value="UniProtKB-KW"/>
</dbReference>
<dbReference type="GO" id="GO:0007411">
    <property type="term" value="P:axon guidance"/>
    <property type="evidence" value="ECO:0007669"/>
    <property type="project" value="TreeGrafter"/>
</dbReference>
<dbReference type="GO" id="GO:0035556">
    <property type="term" value="P:intracellular signal transduction"/>
    <property type="evidence" value="ECO:0007669"/>
    <property type="project" value="InterPro"/>
</dbReference>
<dbReference type="OrthoDB" id="10256089at2759"/>
<dbReference type="InterPro" id="IPR051336">
    <property type="entry name" value="RhoGEF_Guanine_NuclExch_SF"/>
</dbReference>
<dbReference type="InterPro" id="IPR001331">
    <property type="entry name" value="GDS_CDC24_CS"/>
</dbReference>
<dbReference type="Pfam" id="PF00621">
    <property type="entry name" value="RhoGEF"/>
    <property type="match status" value="1"/>
</dbReference>
<evidence type="ECO:0000256" key="1">
    <source>
        <dbReference type="ARBA" id="ARBA00022658"/>
    </source>
</evidence>
<dbReference type="InterPro" id="IPR011993">
    <property type="entry name" value="PH-like_dom_sf"/>
</dbReference>
<evidence type="ECO:0000256" key="2">
    <source>
        <dbReference type="SAM" id="MobiDB-lite"/>
    </source>
</evidence>
<dbReference type="Pfam" id="PF22697">
    <property type="entry name" value="SOS1_NGEF_PH"/>
    <property type="match status" value="1"/>
</dbReference>
<dbReference type="InterPro" id="IPR001849">
    <property type="entry name" value="PH_domain"/>
</dbReference>
<dbReference type="SUPFAM" id="SSF48065">
    <property type="entry name" value="DBL homology domain (DH-domain)"/>
    <property type="match status" value="1"/>
</dbReference>
<dbReference type="SUPFAM" id="SSF50729">
    <property type="entry name" value="PH domain-like"/>
    <property type="match status" value="1"/>
</dbReference>
<gene>
    <name evidence="4" type="ORF">PVAND_008608</name>
</gene>